<name>A0A1B8SIP0_9MYCO</name>
<dbReference type="FunFam" id="3.40.309.10:FF:000009">
    <property type="entry name" value="Aldehyde dehydrogenase A"/>
    <property type="match status" value="1"/>
</dbReference>
<reference evidence="6 7" key="1">
    <citation type="submission" date="2015-06" db="EMBL/GenBank/DDBJ databases">
        <title>Genome sequence of Mycobacterium kumamotonense strain Roo.</title>
        <authorList>
            <person name="Greninger A.L."/>
            <person name="Cunningham G."/>
            <person name="Miller S."/>
        </authorList>
    </citation>
    <scope>NUCLEOTIDE SEQUENCE [LARGE SCALE GENOMIC DNA]</scope>
    <source>
        <strain evidence="6 7">Roo</strain>
    </source>
</reference>
<evidence type="ECO:0000256" key="2">
    <source>
        <dbReference type="ARBA" id="ARBA00023002"/>
    </source>
</evidence>
<feature type="active site" evidence="3">
    <location>
        <position position="245"/>
    </location>
</feature>
<evidence type="ECO:0000313" key="7">
    <source>
        <dbReference type="Proteomes" id="UP000092668"/>
    </source>
</evidence>
<dbReference type="Proteomes" id="UP000092668">
    <property type="component" value="Unassembled WGS sequence"/>
</dbReference>
<protein>
    <submittedName>
        <fullName evidence="6">Aldehyde dehydrogenase</fullName>
    </submittedName>
</protein>
<evidence type="ECO:0000256" key="3">
    <source>
        <dbReference type="PROSITE-ProRule" id="PRU10007"/>
    </source>
</evidence>
<dbReference type="EMBL" id="LFOE01000006">
    <property type="protein sequence ID" value="OBY32589.1"/>
    <property type="molecule type" value="Genomic_DNA"/>
</dbReference>
<dbReference type="PANTHER" id="PTHR11699">
    <property type="entry name" value="ALDEHYDE DEHYDROGENASE-RELATED"/>
    <property type="match status" value="1"/>
</dbReference>
<comment type="caution">
    <text evidence="6">The sequence shown here is derived from an EMBL/GenBank/DDBJ whole genome shotgun (WGS) entry which is preliminary data.</text>
</comment>
<dbReference type="Gene3D" id="3.40.309.10">
    <property type="entry name" value="Aldehyde Dehydrogenase, Chain A, domain 2"/>
    <property type="match status" value="1"/>
</dbReference>
<keyword evidence="2 4" id="KW-0560">Oxidoreductase</keyword>
<dbReference type="PROSITE" id="PS00687">
    <property type="entry name" value="ALDEHYDE_DEHYDR_GLU"/>
    <property type="match status" value="1"/>
</dbReference>
<evidence type="ECO:0000313" key="6">
    <source>
        <dbReference type="EMBL" id="OBY32589.1"/>
    </source>
</evidence>
<dbReference type="Gene3D" id="3.40.605.10">
    <property type="entry name" value="Aldehyde Dehydrogenase, Chain A, domain 1"/>
    <property type="match status" value="1"/>
</dbReference>
<dbReference type="Pfam" id="PF00171">
    <property type="entry name" value="Aldedh"/>
    <property type="match status" value="1"/>
</dbReference>
<gene>
    <name evidence="6" type="ORF">ACT18_07020</name>
</gene>
<dbReference type="InterPro" id="IPR016162">
    <property type="entry name" value="Ald_DH_N"/>
</dbReference>
<dbReference type="InterPro" id="IPR015590">
    <property type="entry name" value="Aldehyde_DH_dom"/>
</dbReference>
<evidence type="ECO:0000256" key="4">
    <source>
        <dbReference type="RuleBase" id="RU003345"/>
    </source>
</evidence>
<keyword evidence="7" id="KW-1185">Reference proteome</keyword>
<dbReference type="PATRIC" id="fig|354243.3.peg.1464"/>
<accession>A0A1B8SIP0</accession>
<organism evidence="6 7">
    <name type="scientific">Mycolicibacter kumamotonensis</name>
    <dbReference type="NCBI Taxonomy" id="354243"/>
    <lineage>
        <taxon>Bacteria</taxon>
        <taxon>Bacillati</taxon>
        <taxon>Actinomycetota</taxon>
        <taxon>Actinomycetes</taxon>
        <taxon>Mycobacteriales</taxon>
        <taxon>Mycobacteriaceae</taxon>
        <taxon>Mycolicibacter</taxon>
    </lineage>
</organism>
<evidence type="ECO:0000259" key="5">
    <source>
        <dbReference type="Pfam" id="PF00171"/>
    </source>
</evidence>
<evidence type="ECO:0000256" key="1">
    <source>
        <dbReference type="ARBA" id="ARBA00009986"/>
    </source>
</evidence>
<dbReference type="InterPro" id="IPR016163">
    <property type="entry name" value="Ald_DH_C"/>
</dbReference>
<dbReference type="InterPro" id="IPR016161">
    <property type="entry name" value="Ald_DH/histidinol_DH"/>
</dbReference>
<sequence length="514" mass="55446">MQKDSQSAAARSEQGPAPIVVTCPATGDVVGSVPVTRPAEVDSIAARLRANQPAWQALEVKGRARWVAKWRDWIFDHAGELVGLVQQESGKSWGDANVETMATDVVNYWIEHAAAFLADEKVRPAGPTNIAKRLTICYEPYPLVAVITPWNYPLAMPLSDITPALLAGCAVLSKPSEVTPLAWRTAVLGWKQIGAPDVLEVAIGAGEIGAAVVDVADYVMFTGSVETGRRVAVAAAQRLIPCSLELGGKDAMIVCADADIDRAVDGAVWAGFFNAGQTCVSVERVYVEAPVYDEFVEKLVAKTATLRQGMDADHDYSCDVGAMANAAQLTIVAGHVDDAVAKGARVLIGGKAQDNALFYEPTVLVDVDHDMDCMRVETFGPTLPVMKVYDAREAVQRANDSRYGLSGSVWTRDKSKGMALAKLMNTGSVNINNAILSVFQYPLPMQGWKDSGPGSRAGGPHGIRKYCRTKGIAADRVALKREPFWYPHSSRKGRIQSAASRLLQARDWRRRLGL</sequence>
<proteinExistence type="inferred from homology"/>
<dbReference type="InterPro" id="IPR029510">
    <property type="entry name" value="Ald_DH_CS_GLU"/>
</dbReference>
<feature type="domain" description="Aldehyde dehydrogenase" evidence="5">
    <location>
        <begin position="17"/>
        <end position="470"/>
    </location>
</feature>
<dbReference type="AlphaFoldDB" id="A0A1B8SIP0"/>
<dbReference type="CDD" id="cd07099">
    <property type="entry name" value="ALDH_DDALDH"/>
    <property type="match status" value="1"/>
</dbReference>
<comment type="similarity">
    <text evidence="1 4">Belongs to the aldehyde dehydrogenase family.</text>
</comment>
<dbReference type="GO" id="GO:0016620">
    <property type="term" value="F:oxidoreductase activity, acting on the aldehyde or oxo group of donors, NAD or NADP as acceptor"/>
    <property type="evidence" value="ECO:0007669"/>
    <property type="project" value="InterPro"/>
</dbReference>
<dbReference type="SUPFAM" id="SSF53720">
    <property type="entry name" value="ALDH-like"/>
    <property type="match status" value="1"/>
</dbReference>